<gene>
    <name evidence="1" type="ORF">A2945_04600</name>
</gene>
<proteinExistence type="predicted"/>
<accession>A0A1G2CIN8</accession>
<evidence type="ECO:0000313" key="2">
    <source>
        <dbReference type="Proteomes" id="UP000178880"/>
    </source>
</evidence>
<comment type="caution">
    <text evidence="1">The sequence shown here is derived from an EMBL/GenBank/DDBJ whole genome shotgun (WGS) entry which is preliminary data.</text>
</comment>
<dbReference type="STRING" id="1798650.A2945_04600"/>
<dbReference type="EMBL" id="MHLA01000005">
    <property type="protein sequence ID" value="OGZ00278.1"/>
    <property type="molecule type" value="Genomic_DNA"/>
</dbReference>
<protein>
    <submittedName>
        <fullName evidence="1">Uncharacterized protein</fullName>
    </submittedName>
</protein>
<sequence>MKNCSVAVCQQVLTSSTTPRLRSAEADLRRGKARLGSPKQDAQATLGLASAPAQTKTTVLGQRAARGRQFALRRVAGGIPLLKYRSIRSFSAGGPPTKHAPFYYVGMIE</sequence>
<organism evidence="1 2">
    <name type="scientific">Candidatus Liptonbacteria bacterium RIFCSPLOWO2_01_FULL_52_25</name>
    <dbReference type="NCBI Taxonomy" id="1798650"/>
    <lineage>
        <taxon>Bacteria</taxon>
        <taxon>Candidatus Liptoniibacteriota</taxon>
    </lineage>
</organism>
<dbReference type="Proteomes" id="UP000178880">
    <property type="component" value="Unassembled WGS sequence"/>
</dbReference>
<evidence type="ECO:0000313" key="1">
    <source>
        <dbReference type="EMBL" id="OGZ00278.1"/>
    </source>
</evidence>
<dbReference type="AlphaFoldDB" id="A0A1G2CIN8"/>
<name>A0A1G2CIN8_9BACT</name>
<reference evidence="1 2" key="1">
    <citation type="journal article" date="2016" name="Nat. Commun.">
        <title>Thousands of microbial genomes shed light on interconnected biogeochemical processes in an aquifer system.</title>
        <authorList>
            <person name="Anantharaman K."/>
            <person name="Brown C.T."/>
            <person name="Hug L.A."/>
            <person name="Sharon I."/>
            <person name="Castelle C.J."/>
            <person name="Probst A.J."/>
            <person name="Thomas B.C."/>
            <person name="Singh A."/>
            <person name="Wilkins M.J."/>
            <person name="Karaoz U."/>
            <person name="Brodie E.L."/>
            <person name="Williams K.H."/>
            <person name="Hubbard S.S."/>
            <person name="Banfield J.F."/>
        </authorList>
    </citation>
    <scope>NUCLEOTIDE SEQUENCE [LARGE SCALE GENOMIC DNA]</scope>
</reference>